<dbReference type="InterPro" id="IPR040676">
    <property type="entry name" value="DUF5641"/>
</dbReference>
<name>A0ABY6L4N6_9ARAC</name>
<evidence type="ECO:0000259" key="2">
    <source>
        <dbReference type="Pfam" id="PF18701"/>
    </source>
</evidence>
<evidence type="ECO:0000313" key="3">
    <source>
        <dbReference type="EMBL" id="UYV74863.1"/>
    </source>
</evidence>
<dbReference type="InterPro" id="IPR043502">
    <property type="entry name" value="DNA/RNA_pol_sf"/>
</dbReference>
<sequence length="1139" mass="131931">MNREEALERLKKKRTMLHTSLSKYGKIIEESDVHKECDHEELLEQLSNVYEELRRVDEEIGKLRHSRSRERAKNGGGIPGEGRDVEIFGKEKKSGGSGQNAEGNGNGYEEGISRRNQSTCCNWDVSKDARAFRELYGRILVQIRSLESLGVVVESYGNLLCPLLLKLLPSDLKLELHKEFTGYFSLRYFIEFLKRQLHWKALSILNEEIATPARGIMKDETLDQSYDDACGVVAHNARAEIAGKLLAGEHRKLPSGLVEVQTRLGWTLMGNFPATEEETSFNGLCTTTLLTSDLENIWRLEAIDCKGRYQVALPWIRKREVLTDNRDVAEKRLANLRKYLENTGKLTEYEDILERWLRNKTIEMVTDNEREGVHYLPFRPVFKENSLTTKIRPVFDASARKKAKLSLNDCLERGPNMIETITRILNRFRKREIGVSSEIEKAFLQIGIREEDKRLSKISLESLYIDNCVASFSEVTDMEKFMVEALRLWASANFNLHDWTSNVNSTMCDGPRSDRGRLLGMVWNQEEDTLACSLDNLEIKGPINKKKRTGSNIPTSTGSVESSSIPRLELLACLIGARLANNVMWDLKLEDKAILLDSYSINTLHWIKRKDNWATSVVNRVMEIRSLSGTEDWYHEPECLNPMYSQMRGCLADSLEKKKWWEGPSWLRRSRKDWPHIEIYPDSDIMNSEKRNIALTLTCIYREMDQGIIGQRLNWPLARVMEVYAGRERTVRVAKLRTSKSDQIRLVKRLYNLEIPADMGSTLRSKQSEAHQGRRIPRRNQSLEVEEDAEKNELEEAVKRNKNTVGTSNASTISKRADILINSSPEKMNDQDSKFEVWNDSQYIQFKQKYPWLSISKGRLRCNICASVKTLGAAKSERIHISPEWSNYLIEAAGKDRANKLSNIRMKIKKHYTEKRLTLFKTIIRPVLTYGSEIWFKYLNNRCKQKLNSMQYQIILWAIRAYKTTSSNCVHSLAKIPLLTDYIESRIIKFDLAQMSIEDLTTYEPHAPSIVKSFLHAKMNEIFENTNEIFRSFFVLGIPRFFRPNFYNIQFITDHGNFGKFLATIGAVKEPGCFCGGEIQDARHLLLECPIFRDFRENRFGRIGQLDEFVDKKEKYKNFDQFCKYIYNFLLNWKKEKES</sequence>
<dbReference type="EMBL" id="CP092874">
    <property type="protein sequence ID" value="UYV74863.1"/>
    <property type="molecule type" value="Genomic_DNA"/>
</dbReference>
<protein>
    <recommendedName>
        <fullName evidence="2">DUF5641 domain-containing protein</fullName>
    </recommendedName>
</protein>
<feature type="region of interest" description="Disordered" evidence="1">
    <location>
        <begin position="761"/>
        <end position="790"/>
    </location>
</feature>
<proteinExistence type="predicted"/>
<evidence type="ECO:0000256" key="1">
    <source>
        <dbReference type="SAM" id="MobiDB-lite"/>
    </source>
</evidence>
<dbReference type="PANTHER" id="PTHR47331">
    <property type="entry name" value="PHD-TYPE DOMAIN-CONTAINING PROTEIN"/>
    <property type="match status" value="1"/>
</dbReference>
<accession>A0ABY6L4N6</accession>
<dbReference type="Pfam" id="PF18701">
    <property type="entry name" value="DUF5641"/>
    <property type="match status" value="1"/>
</dbReference>
<feature type="region of interest" description="Disordered" evidence="1">
    <location>
        <begin position="90"/>
        <end position="111"/>
    </location>
</feature>
<keyword evidence="4" id="KW-1185">Reference proteome</keyword>
<dbReference type="PANTHER" id="PTHR47331:SF1">
    <property type="entry name" value="GAG-LIKE PROTEIN"/>
    <property type="match status" value="1"/>
</dbReference>
<organism evidence="3 4">
    <name type="scientific">Cordylochernes scorpioides</name>
    <dbReference type="NCBI Taxonomy" id="51811"/>
    <lineage>
        <taxon>Eukaryota</taxon>
        <taxon>Metazoa</taxon>
        <taxon>Ecdysozoa</taxon>
        <taxon>Arthropoda</taxon>
        <taxon>Chelicerata</taxon>
        <taxon>Arachnida</taxon>
        <taxon>Pseudoscorpiones</taxon>
        <taxon>Cheliferoidea</taxon>
        <taxon>Chernetidae</taxon>
        <taxon>Cordylochernes</taxon>
    </lineage>
</organism>
<feature type="domain" description="DUF5641" evidence="2">
    <location>
        <begin position="711"/>
        <end position="752"/>
    </location>
</feature>
<gene>
    <name evidence="3" type="ORF">LAZ67_12001455</name>
</gene>
<dbReference type="SUPFAM" id="SSF56672">
    <property type="entry name" value="DNA/RNA polymerases"/>
    <property type="match status" value="1"/>
</dbReference>
<feature type="region of interest" description="Disordered" evidence="1">
    <location>
        <begin position="66"/>
        <end position="85"/>
    </location>
</feature>
<evidence type="ECO:0000313" key="4">
    <source>
        <dbReference type="Proteomes" id="UP001235939"/>
    </source>
</evidence>
<feature type="compositionally biased region" description="Low complexity" evidence="1">
    <location>
        <begin position="99"/>
        <end position="110"/>
    </location>
</feature>
<dbReference type="Proteomes" id="UP001235939">
    <property type="component" value="Chromosome 12"/>
</dbReference>
<reference evidence="3 4" key="1">
    <citation type="submission" date="2022-01" db="EMBL/GenBank/DDBJ databases">
        <title>A chromosomal length assembly of Cordylochernes scorpioides.</title>
        <authorList>
            <person name="Zeh D."/>
            <person name="Zeh J."/>
        </authorList>
    </citation>
    <scope>NUCLEOTIDE SEQUENCE [LARGE SCALE GENOMIC DNA]</scope>
    <source>
        <strain evidence="3">IN4F17</strain>
        <tissue evidence="3">Whole Body</tissue>
    </source>
</reference>